<name>A0A7W5ZJL3_9BACT</name>
<dbReference type="EMBL" id="JACIBY010000004">
    <property type="protein sequence ID" value="MBB3838488.1"/>
    <property type="molecule type" value="Genomic_DNA"/>
</dbReference>
<dbReference type="Proteomes" id="UP000541352">
    <property type="component" value="Unassembled WGS sequence"/>
</dbReference>
<comment type="caution">
    <text evidence="2">The sequence shown here is derived from an EMBL/GenBank/DDBJ whole genome shotgun (WGS) entry which is preliminary data.</text>
</comment>
<evidence type="ECO:0000313" key="2">
    <source>
        <dbReference type="EMBL" id="MBB3838488.1"/>
    </source>
</evidence>
<sequence length="129" mass="14729">MKRLIGVGVMLGSLLMLGCQKNNQAQLENDAQLMAQLECQARQLKEERFKVANDIRFMEDSLTKNKLRLSPKKIAEIDSVKESYTIRTGELADKITKTMDSLFATTYRSQEERGQLDEATEKVLQKICQ</sequence>
<dbReference type="RefSeq" id="WP_183973963.1">
    <property type="nucleotide sequence ID" value="NZ_JACIBY010000004.1"/>
</dbReference>
<keyword evidence="3" id="KW-1185">Reference proteome</keyword>
<feature type="coiled-coil region" evidence="1">
    <location>
        <begin position="27"/>
        <end position="54"/>
    </location>
</feature>
<gene>
    <name evidence="2" type="ORF">FHS57_002493</name>
</gene>
<keyword evidence="1" id="KW-0175">Coiled coil</keyword>
<accession>A0A7W5ZJL3</accession>
<dbReference type="PROSITE" id="PS51257">
    <property type="entry name" value="PROKAR_LIPOPROTEIN"/>
    <property type="match status" value="1"/>
</dbReference>
<evidence type="ECO:0000313" key="3">
    <source>
        <dbReference type="Proteomes" id="UP000541352"/>
    </source>
</evidence>
<evidence type="ECO:0008006" key="4">
    <source>
        <dbReference type="Google" id="ProtNLM"/>
    </source>
</evidence>
<proteinExistence type="predicted"/>
<dbReference type="AlphaFoldDB" id="A0A7W5ZJL3"/>
<protein>
    <recommendedName>
        <fullName evidence="4">Lipoprotein</fullName>
    </recommendedName>
</protein>
<organism evidence="2 3">
    <name type="scientific">Runella defluvii</name>
    <dbReference type="NCBI Taxonomy" id="370973"/>
    <lineage>
        <taxon>Bacteria</taxon>
        <taxon>Pseudomonadati</taxon>
        <taxon>Bacteroidota</taxon>
        <taxon>Cytophagia</taxon>
        <taxon>Cytophagales</taxon>
        <taxon>Spirosomataceae</taxon>
        <taxon>Runella</taxon>
    </lineage>
</organism>
<reference evidence="2 3" key="1">
    <citation type="submission" date="2020-08" db="EMBL/GenBank/DDBJ databases">
        <title>Genomic Encyclopedia of Type Strains, Phase IV (KMG-IV): sequencing the most valuable type-strain genomes for metagenomic binning, comparative biology and taxonomic classification.</title>
        <authorList>
            <person name="Goeker M."/>
        </authorList>
    </citation>
    <scope>NUCLEOTIDE SEQUENCE [LARGE SCALE GENOMIC DNA]</scope>
    <source>
        <strain evidence="2 3">DSM 17976</strain>
    </source>
</reference>
<evidence type="ECO:0000256" key="1">
    <source>
        <dbReference type="SAM" id="Coils"/>
    </source>
</evidence>